<dbReference type="InterPro" id="IPR042277">
    <property type="entry name" value="IST1-like"/>
</dbReference>
<dbReference type="FunFam" id="1.20.1260.60:FF:000002">
    <property type="entry name" value="Vacuolar protein sorting-associated protein IST1"/>
    <property type="match status" value="1"/>
</dbReference>
<evidence type="ECO:0000313" key="4">
    <source>
        <dbReference type="RefSeq" id="XP_022140353.1"/>
    </source>
</evidence>
<evidence type="ECO:0000256" key="2">
    <source>
        <dbReference type="SAM" id="MobiDB-lite"/>
    </source>
</evidence>
<name>A0A6J1CHT9_MOMCH</name>
<dbReference type="PANTHER" id="PTHR12161:SF44">
    <property type="entry name" value="REGULATOR OF VPS4 ACTIVITY IN THE MVB PATHWAY PROTEIN"/>
    <property type="match status" value="1"/>
</dbReference>
<dbReference type="AlphaFoldDB" id="A0A6J1CHT9"/>
<dbReference type="InterPro" id="IPR005061">
    <property type="entry name" value="Ist1"/>
</dbReference>
<comment type="similarity">
    <text evidence="1">Belongs to the IST1 family.</text>
</comment>
<dbReference type="OrthoDB" id="29853at2759"/>
<organism evidence="3 4">
    <name type="scientific">Momordica charantia</name>
    <name type="common">Bitter gourd</name>
    <name type="synonym">Balsam pear</name>
    <dbReference type="NCBI Taxonomy" id="3673"/>
    <lineage>
        <taxon>Eukaryota</taxon>
        <taxon>Viridiplantae</taxon>
        <taxon>Streptophyta</taxon>
        <taxon>Embryophyta</taxon>
        <taxon>Tracheophyta</taxon>
        <taxon>Spermatophyta</taxon>
        <taxon>Magnoliopsida</taxon>
        <taxon>eudicotyledons</taxon>
        <taxon>Gunneridae</taxon>
        <taxon>Pentapetalae</taxon>
        <taxon>rosids</taxon>
        <taxon>fabids</taxon>
        <taxon>Cucurbitales</taxon>
        <taxon>Cucurbitaceae</taxon>
        <taxon>Momordiceae</taxon>
        <taxon>Momordica</taxon>
    </lineage>
</organism>
<dbReference type="Gene3D" id="1.20.1260.60">
    <property type="entry name" value="Vacuolar protein sorting-associated protein Ist1"/>
    <property type="match status" value="1"/>
</dbReference>
<gene>
    <name evidence="4" type="primary">LOC111011049</name>
</gene>
<feature type="compositionally biased region" description="Polar residues" evidence="2">
    <location>
        <begin position="288"/>
        <end position="307"/>
    </location>
</feature>
<feature type="compositionally biased region" description="Basic and acidic residues" evidence="2">
    <location>
        <begin position="327"/>
        <end position="351"/>
    </location>
</feature>
<accession>A0A6J1CHT9</accession>
<reference evidence="4" key="1">
    <citation type="submission" date="2025-08" db="UniProtKB">
        <authorList>
            <consortium name="RefSeq"/>
        </authorList>
    </citation>
    <scope>IDENTIFICATION</scope>
    <source>
        <strain evidence="4">OHB3-1</strain>
    </source>
</reference>
<dbReference type="Proteomes" id="UP000504603">
    <property type="component" value="Unplaced"/>
</dbReference>
<proteinExistence type="inferred from homology"/>
<dbReference type="Pfam" id="PF03398">
    <property type="entry name" value="Ist1"/>
    <property type="match status" value="1"/>
</dbReference>
<evidence type="ECO:0000256" key="1">
    <source>
        <dbReference type="ARBA" id="ARBA00005536"/>
    </source>
</evidence>
<keyword evidence="3" id="KW-1185">Reference proteome</keyword>
<evidence type="ECO:0000313" key="3">
    <source>
        <dbReference type="Proteomes" id="UP000504603"/>
    </source>
</evidence>
<sequence>MFDFLFGWRKASKCKKLIKQVQCRLKLLKNKKSVIAKQLREDVMELIKNGYEQTAFNRVEQIVKDESRMVAYEILGNFCEFILQNLSYIRKHKLVFGFRDCPNDVNEAVSSLMFASARCGDLPELQLIRKLFGERYGRRFETSAVELSPGNLVNRQIKEKLSANSVSEDDKHRMINEIARDCFQPQLLALEYRSDWHQKQVEFPIKQAIHSDERKREKALLKREKALLLHGYSARSTSCDTLPQFPEERIVHVDDVVELCSSTTTEGDQILFKFKTAAAFPEEDYNGKHSSNQIHADPSDSWSEIENSSSKGSGKGSKRISLNKGMKKTEHNNEKGNNCHEISEQKQRKTENWVSEGATDKEMEWASFYKKPRRRRRRKPPPLRLPCSDLKSAAYDVFTYPGYGSNTETKKLKETRKSNAVDNGDDKNVSSYPVRNKKEALYLRAATFPPKQSPKACFTRTNSCPYKQPSHVHPKLPDYDDIAAKFMALKREHLQKNTPKP</sequence>
<dbReference type="GeneID" id="111011049"/>
<dbReference type="PANTHER" id="PTHR12161">
    <property type="entry name" value="IST1 FAMILY MEMBER"/>
    <property type="match status" value="1"/>
</dbReference>
<dbReference type="KEGG" id="mcha:111011049"/>
<dbReference type="RefSeq" id="XP_022140353.1">
    <property type="nucleotide sequence ID" value="XM_022284661.1"/>
</dbReference>
<dbReference type="GO" id="GO:0015031">
    <property type="term" value="P:protein transport"/>
    <property type="evidence" value="ECO:0007669"/>
    <property type="project" value="InterPro"/>
</dbReference>
<feature type="region of interest" description="Disordered" evidence="2">
    <location>
        <begin position="285"/>
        <end position="354"/>
    </location>
</feature>
<protein>
    <submittedName>
        <fullName evidence="4">IST1-like protein isoform X1</fullName>
    </submittedName>
</protein>